<feature type="binding site" evidence="16">
    <location>
        <position position="30"/>
    </location>
    <ligand>
        <name>Mg(2+)</name>
        <dbReference type="ChEBI" id="CHEBI:18420"/>
        <label>1</label>
        <note>catalytic</note>
    </ligand>
</feature>
<evidence type="ECO:0000256" key="5">
    <source>
        <dbReference type="ARBA" id="ARBA00022679"/>
    </source>
</evidence>
<evidence type="ECO:0000256" key="4">
    <source>
        <dbReference type="ARBA" id="ARBA00012511"/>
    </source>
</evidence>
<feature type="binding site" evidence="16">
    <location>
        <position position="29"/>
    </location>
    <ligand>
        <name>Mg(2+)</name>
        <dbReference type="ChEBI" id="CHEBI:18420"/>
        <label>1</label>
        <note>catalytic</note>
    </ligand>
</feature>
<dbReference type="EC" id="2.7.7.79" evidence="4 14"/>
<comment type="similarity">
    <text evidence="3 14">Belongs to the tRNA(His) guanylyltransferase family.</text>
</comment>
<dbReference type="InterPro" id="IPR038469">
    <property type="entry name" value="tRNAHis_GuaTrfase_Thg1_sf"/>
</dbReference>
<evidence type="ECO:0000256" key="10">
    <source>
        <dbReference type="ARBA" id="ARBA00022842"/>
    </source>
</evidence>
<dbReference type="EMBL" id="QOKY01000173">
    <property type="protein sequence ID" value="RMZ54735.1"/>
    <property type="molecule type" value="Genomic_DNA"/>
</dbReference>
<keyword evidence="7 14" id="KW-0548">Nucleotidyltransferase</keyword>
<dbReference type="Gene3D" id="3.30.70.3000">
    <property type="match status" value="1"/>
</dbReference>
<keyword evidence="24" id="KW-1185">Reference proteome</keyword>
<evidence type="ECO:0000256" key="14">
    <source>
        <dbReference type="PIRNR" id="PIRNR028980"/>
    </source>
</evidence>
<gene>
    <name evidence="23" type="ORF">APUTEX25_003113</name>
    <name evidence="22" type="ORF">F751_0510</name>
    <name evidence="21" type="ORF">g.56841</name>
    <name evidence="19" type="ORF">g.56871</name>
    <name evidence="20" type="ORF">g.56963</name>
</gene>
<dbReference type="eggNOG" id="KOG2721">
    <property type="taxonomic scope" value="Eukaryota"/>
</dbReference>
<evidence type="ECO:0000256" key="3">
    <source>
        <dbReference type="ARBA" id="ARBA00010113"/>
    </source>
</evidence>
<dbReference type="Pfam" id="PF04446">
    <property type="entry name" value="Thg1"/>
    <property type="match status" value="1"/>
</dbReference>
<dbReference type="RefSeq" id="XP_011398379.1">
    <property type="nucleotide sequence ID" value="XM_011400077.1"/>
</dbReference>
<evidence type="ECO:0000256" key="7">
    <source>
        <dbReference type="ARBA" id="ARBA00022695"/>
    </source>
</evidence>
<dbReference type="GeneID" id="23611901"/>
<evidence type="ECO:0000256" key="11">
    <source>
        <dbReference type="ARBA" id="ARBA00023134"/>
    </source>
</evidence>
<evidence type="ECO:0000256" key="2">
    <source>
        <dbReference type="ARBA" id="ARBA00004123"/>
    </source>
</evidence>
<evidence type="ECO:0000256" key="12">
    <source>
        <dbReference type="ARBA" id="ARBA00023242"/>
    </source>
</evidence>
<evidence type="ECO:0000313" key="21">
    <source>
        <dbReference type="EMBL" id="JAT72463.1"/>
    </source>
</evidence>
<dbReference type="STRING" id="3075.A0A087SIC9"/>
<evidence type="ECO:0000313" key="25">
    <source>
        <dbReference type="Proteomes" id="UP000279271"/>
    </source>
</evidence>
<reference evidence="22 24" key="1">
    <citation type="journal article" date="2014" name="BMC Genomics">
        <title>Oil accumulation mechanisms of the oleaginous microalga Chlorella protothecoides revealed through its genome, transcriptomes, and proteomes.</title>
        <authorList>
            <person name="Gao C."/>
            <person name="Wang Y."/>
            <person name="Shen Y."/>
            <person name="Yan D."/>
            <person name="He X."/>
            <person name="Dai J."/>
            <person name="Wu Q."/>
        </authorList>
    </citation>
    <scope>NUCLEOTIDE SEQUENCE [LARGE SCALE GENOMIC DNA]</scope>
    <source>
        <strain evidence="22 24">0710</strain>
    </source>
</reference>
<feature type="binding site" evidence="16">
    <location>
        <position position="76"/>
    </location>
    <ligand>
        <name>Mg(2+)</name>
        <dbReference type="ChEBI" id="CHEBI:18420"/>
        <label>2</label>
        <note>catalytic</note>
    </ligand>
</feature>
<dbReference type="KEGG" id="apro:F751_0510"/>
<dbReference type="AlphaFoldDB" id="A0A087SIC9"/>
<evidence type="ECO:0000313" key="20">
    <source>
        <dbReference type="EMBL" id="JAT71922.1"/>
    </source>
</evidence>
<protein>
    <recommendedName>
        <fullName evidence="4 14">tRNA(His) guanylyltransferase</fullName>
        <ecNumber evidence="4 14">2.7.7.79</ecNumber>
    </recommendedName>
    <alternativeName>
        <fullName evidence="14">tRNA-histidine guanylyltransferase</fullName>
    </alternativeName>
</protein>
<evidence type="ECO:0000256" key="1">
    <source>
        <dbReference type="ARBA" id="ARBA00002939"/>
    </source>
</evidence>
<keyword evidence="5 14" id="KW-0808">Transferase</keyword>
<dbReference type="InterPro" id="IPR024956">
    <property type="entry name" value="tRNAHis_GuaTrfase_cat"/>
</dbReference>
<evidence type="ECO:0000313" key="24">
    <source>
        <dbReference type="Proteomes" id="UP000028924"/>
    </source>
</evidence>
<dbReference type="InterPro" id="IPR007537">
    <property type="entry name" value="tRNAHis_GuaTrfase_Thg1"/>
</dbReference>
<dbReference type="EMBL" id="GDKF01006700">
    <property type="protein sequence ID" value="JAT71922.1"/>
    <property type="molecule type" value="Transcribed_RNA"/>
</dbReference>
<reference evidence="25" key="3">
    <citation type="journal article" date="2018" name="Algal Res.">
        <title>Characterization of plant carbon substrate utilization by Auxenochlorella protothecoides.</title>
        <authorList>
            <person name="Vogler B.W."/>
            <person name="Starkenburg S.R."/>
            <person name="Sudasinghe N."/>
            <person name="Schambach J.Y."/>
            <person name="Rollin J.A."/>
            <person name="Pattathil S."/>
            <person name="Barry A.N."/>
        </authorList>
    </citation>
    <scope>NUCLEOTIDE SEQUENCE [LARGE SCALE GENOMIC DNA]</scope>
    <source>
        <strain evidence="25">UTEX 25</strain>
    </source>
</reference>
<comment type="cofactor">
    <cofactor evidence="16">
        <name>Mg(2+)</name>
        <dbReference type="ChEBI" id="CHEBI:18420"/>
    </cofactor>
    <text evidence="16">Binds 2 magnesium ions per subunit.</text>
</comment>
<reference evidence="23" key="5">
    <citation type="submission" date="2018-11" db="EMBL/GenBank/DDBJ databases">
        <title>Characterization of plant carbon substrate utilization by Auxenochlorella protothecoides.</title>
        <authorList>
            <person name="Vogler B.W."/>
            <person name="Starkenburg S.R."/>
            <person name="Sudasinghe N."/>
            <person name="Schambach J.Y."/>
            <person name="Rollin J.A."/>
            <person name="Pattathil S."/>
            <person name="Barry A.N."/>
        </authorList>
    </citation>
    <scope>NUCLEOTIDE SEQUENCE [LARGE SCALE GENOMIC DNA]</scope>
    <source>
        <strain evidence="23">UTEX 25</strain>
    </source>
</reference>
<keyword evidence="8 14" id="KW-0479">Metal-binding</keyword>
<feature type="binding site" evidence="16">
    <location>
        <position position="29"/>
    </location>
    <ligand>
        <name>Mg(2+)</name>
        <dbReference type="ChEBI" id="CHEBI:18420"/>
        <label>2</label>
        <note>catalytic</note>
    </ligand>
</feature>
<dbReference type="OrthoDB" id="62560at2759"/>
<evidence type="ECO:0000256" key="8">
    <source>
        <dbReference type="ARBA" id="ARBA00022723"/>
    </source>
</evidence>
<evidence type="ECO:0000313" key="22">
    <source>
        <dbReference type="EMBL" id="KFM25483.1"/>
    </source>
</evidence>
<dbReference type="GO" id="GO:0005654">
    <property type="term" value="C:nucleoplasm"/>
    <property type="evidence" value="ECO:0007669"/>
    <property type="project" value="UniProtKB-ARBA"/>
</dbReference>
<dbReference type="Proteomes" id="UP000028924">
    <property type="component" value="Unassembled WGS sequence"/>
</dbReference>
<evidence type="ECO:0000313" key="19">
    <source>
        <dbReference type="EMBL" id="JAT69433.1"/>
    </source>
</evidence>
<sequence>MAKSAYEYVRTFEQDDRLLPGCWIVLRVDGKGFTRFCEEHKLEKPNDGRALALMDASAEAVMLAFPDVRLAFGESDEYSFVLPPSTKLYGRRASKLVSLVVSCFTATYVRRWAEFLPETPLLSTPMFDGRAVCYPNLAVLRDYLSWRQVDTHINNLYNACFWALVKGGMDQAAAHERLKGTLSSHKNELLFSEYGINYNEIPARFRKGSTLIRQRAEVRVKKPDGSWGVREKWVLQVLHVDIIGNQFWEEHPHLVEP</sequence>
<dbReference type="PIRSF" id="PIRSF028980">
    <property type="entry name" value="tRNAHis_guanylyltransferase"/>
    <property type="match status" value="1"/>
</dbReference>
<feature type="domain" description="Thg1 C-terminal" evidence="18">
    <location>
        <begin position="139"/>
        <end position="243"/>
    </location>
</feature>
<dbReference type="PANTHER" id="PTHR12729">
    <property type="entry name" value="TRNA(HIS) GUANYLYLTRANSFERASE-RELATED"/>
    <property type="match status" value="1"/>
</dbReference>
<comment type="catalytic activity">
    <reaction evidence="13 14">
        <text>a 5'-end ribonucleotide-tRNA(His) + GTP + ATP + H2O = a 5'-end phospho-guanosine-ribonucleotide-tRNA(His) + AMP + 2 diphosphate + H(+)</text>
        <dbReference type="Rhea" id="RHEA:54564"/>
        <dbReference type="Rhea" id="RHEA-COMP:14193"/>
        <dbReference type="Rhea" id="RHEA-COMP:14917"/>
        <dbReference type="ChEBI" id="CHEBI:15377"/>
        <dbReference type="ChEBI" id="CHEBI:15378"/>
        <dbReference type="ChEBI" id="CHEBI:30616"/>
        <dbReference type="ChEBI" id="CHEBI:33019"/>
        <dbReference type="ChEBI" id="CHEBI:37565"/>
        <dbReference type="ChEBI" id="CHEBI:138282"/>
        <dbReference type="ChEBI" id="CHEBI:141847"/>
        <dbReference type="ChEBI" id="CHEBI:456215"/>
        <dbReference type="EC" id="2.7.7.79"/>
    </reaction>
</comment>
<dbReference type="InterPro" id="IPR025845">
    <property type="entry name" value="Thg1_C_dom"/>
</dbReference>
<feature type="binding site" evidence="16">
    <location>
        <position position="76"/>
    </location>
    <ligand>
        <name>Mg(2+)</name>
        <dbReference type="ChEBI" id="CHEBI:18420"/>
        <label>1</label>
        <note>catalytic</note>
    </ligand>
</feature>
<evidence type="ECO:0000256" key="9">
    <source>
        <dbReference type="ARBA" id="ARBA00022741"/>
    </source>
</evidence>
<dbReference type="Proteomes" id="UP000279271">
    <property type="component" value="Unassembled WGS sequence"/>
</dbReference>
<dbReference type="GO" id="GO:0008193">
    <property type="term" value="F:tRNA guanylyltransferase activity"/>
    <property type="evidence" value="ECO:0007669"/>
    <property type="project" value="UniProtKB-UniRule"/>
</dbReference>
<reference evidence="23" key="4">
    <citation type="submission" date="2018-10" db="EMBL/GenBank/DDBJ databases">
        <authorList>
            <person name="Hovde B."/>
            <person name="Zhang X."/>
        </authorList>
    </citation>
    <scope>NUCLEOTIDE SEQUENCE [LARGE SCALE GENOMIC DNA]</scope>
    <source>
        <strain evidence="23">UTEX 25</strain>
    </source>
</reference>
<evidence type="ECO:0000256" key="16">
    <source>
        <dbReference type="PIRSR" id="PIRSR028980-2"/>
    </source>
</evidence>
<evidence type="ECO:0000259" key="18">
    <source>
        <dbReference type="Pfam" id="PF14413"/>
    </source>
</evidence>
<proteinExistence type="inferred from homology"/>
<keyword evidence="6 14" id="KW-0819">tRNA processing</keyword>
<evidence type="ECO:0000256" key="13">
    <source>
        <dbReference type="ARBA" id="ARBA00047281"/>
    </source>
</evidence>
<dbReference type="GO" id="GO:0000287">
    <property type="term" value="F:magnesium ion binding"/>
    <property type="evidence" value="ECO:0007669"/>
    <property type="project" value="UniProtKB-UniRule"/>
</dbReference>
<comment type="subcellular location">
    <subcellularLocation>
        <location evidence="2">Nucleus</location>
    </subcellularLocation>
</comment>
<keyword evidence="12" id="KW-0539">Nucleus</keyword>
<organism evidence="22 24">
    <name type="scientific">Auxenochlorella protothecoides</name>
    <name type="common">Green microalga</name>
    <name type="synonym">Chlorella protothecoides</name>
    <dbReference type="NCBI Taxonomy" id="3075"/>
    <lineage>
        <taxon>Eukaryota</taxon>
        <taxon>Viridiplantae</taxon>
        <taxon>Chlorophyta</taxon>
        <taxon>core chlorophytes</taxon>
        <taxon>Trebouxiophyceae</taxon>
        <taxon>Chlorellales</taxon>
        <taxon>Chlorellaceae</taxon>
        <taxon>Auxenochlorella</taxon>
    </lineage>
</organism>
<keyword evidence="10 14" id="KW-0460">Magnesium</keyword>
<dbReference type="FunFam" id="3.30.70.3000:FF:000002">
    <property type="entry name" value="tRNA(His) guanylyltransferase 1"/>
    <property type="match status" value="1"/>
</dbReference>
<evidence type="ECO:0000256" key="15">
    <source>
        <dbReference type="PIRSR" id="PIRSR028980-1"/>
    </source>
</evidence>
<dbReference type="GO" id="GO:0006400">
    <property type="term" value="P:tRNA modification"/>
    <property type="evidence" value="ECO:0007669"/>
    <property type="project" value="UniProtKB-UniRule"/>
</dbReference>
<evidence type="ECO:0000259" key="17">
    <source>
        <dbReference type="Pfam" id="PF04446"/>
    </source>
</evidence>
<dbReference type="Pfam" id="PF14413">
    <property type="entry name" value="Thg1C"/>
    <property type="match status" value="1"/>
</dbReference>
<feature type="domain" description="tRNAHis guanylyltransferase catalytic" evidence="17">
    <location>
        <begin position="6"/>
        <end position="135"/>
    </location>
</feature>
<dbReference type="EMBL" id="GDKF01009189">
    <property type="protein sequence ID" value="JAT69433.1"/>
    <property type="molecule type" value="Transcribed_RNA"/>
</dbReference>
<name>A0A087SIC9_AUXPR</name>
<comment type="function">
    <text evidence="1 14">Adds a GMP to the 5'-end of tRNA(His) after transcription and RNase P cleavage.</text>
</comment>
<dbReference type="EMBL" id="GDKF01006159">
    <property type="protein sequence ID" value="JAT72463.1"/>
    <property type="molecule type" value="Transcribed_RNA"/>
</dbReference>
<dbReference type="GO" id="GO:0005525">
    <property type="term" value="F:GTP binding"/>
    <property type="evidence" value="ECO:0007669"/>
    <property type="project" value="UniProtKB-UniRule"/>
</dbReference>
<keyword evidence="9 14" id="KW-0547">Nucleotide-binding</keyword>
<dbReference type="PANTHER" id="PTHR12729:SF6">
    <property type="entry name" value="TRNA(HIS) GUANYLYLTRANSFERASE-RELATED"/>
    <property type="match status" value="1"/>
</dbReference>
<dbReference type="EMBL" id="KL662119">
    <property type="protein sequence ID" value="KFM25483.1"/>
    <property type="molecule type" value="Genomic_DNA"/>
</dbReference>
<feature type="binding site" evidence="15">
    <location>
        <begin position="75"/>
        <end position="76"/>
    </location>
    <ligand>
        <name>GTP</name>
        <dbReference type="ChEBI" id="CHEBI:37565"/>
    </ligand>
</feature>
<evidence type="ECO:0000313" key="23">
    <source>
        <dbReference type="EMBL" id="RMZ54735.1"/>
    </source>
</evidence>
<keyword evidence="11 14" id="KW-0342">GTP-binding</keyword>
<accession>A0A087SIC9</accession>
<evidence type="ECO:0000256" key="6">
    <source>
        <dbReference type="ARBA" id="ARBA00022694"/>
    </source>
</evidence>
<reference evidence="19" key="2">
    <citation type="submission" date="2015-08" db="EMBL/GenBank/DDBJ databases">
        <authorList>
            <person name="Babu N.S."/>
            <person name="Beckwith C.J."/>
            <person name="Beseler K.G."/>
            <person name="Brison A."/>
            <person name="Carone J.V."/>
            <person name="Caskin T.P."/>
            <person name="Diamond M."/>
            <person name="Durham M.E."/>
            <person name="Foxe J.M."/>
            <person name="Go M."/>
            <person name="Henderson B.A."/>
            <person name="Jones I.B."/>
            <person name="McGettigan J.A."/>
            <person name="Micheletti S.J."/>
            <person name="Nasrallah M.E."/>
            <person name="Ortiz D."/>
            <person name="Piller C.R."/>
            <person name="Privatt S.R."/>
            <person name="Schneider S.L."/>
            <person name="Sharp S."/>
            <person name="Smith T.C."/>
            <person name="Stanton J.D."/>
            <person name="Ullery H.E."/>
            <person name="Wilson R.J."/>
            <person name="Serrano M.G."/>
            <person name="Buck G."/>
            <person name="Lee V."/>
            <person name="Wang Y."/>
            <person name="Carvalho R."/>
            <person name="Voegtly L."/>
            <person name="Shi R."/>
            <person name="Duckworth R."/>
            <person name="Johnson A."/>
            <person name="Loviza R."/>
            <person name="Walstead R."/>
            <person name="Shah Z."/>
            <person name="Kiflezghi M."/>
            <person name="Wade K."/>
            <person name="Ball S.L."/>
            <person name="Bradley K.W."/>
            <person name="Asai D.J."/>
            <person name="Bowman C.A."/>
            <person name="Russell D.A."/>
            <person name="Pope W.H."/>
            <person name="Jacobs-Sera D."/>
            <person name="Hendrix R.W."/>
            <person name="Hatfull G.F."/>
        </authorList>
    </citation>
    <scope>NUCLEOTIDE SEQUENCE</scope>
</reference>